<dbReference type="HOGENOM" id="CLU_1355673_0_0_1"/>
<reference evidence="3" key="3">
    <citation type="journal article" date="2013" name="Nucleic Acids Res.">
        <title>The genome of Anopheles darlingi, the main neotropical malaria vector.</title>
        <authorList>
            <person name="Marinotti O."/>
            <person name="Cerqueira G.C."/>
            <person name="de Almeida L.G."/>
            <person name="Ferro M.I."/>
            <person name="Loreto E.L."/>
            <person name="Zaha A."/>
            <person name="Teixeira S.M."/>
            <person name="Wespiser A.R."/>
            <person name="Almeida E Silva A."/>
            <person name="Schlindwein A.D."/>
            <person name="Pacheco A.C."/>
            <person name="Silva A.L."/>
            <person name="Graveley B.R."/>
            <person name="Walenz B.P."/>
            <person name="Lima Bde A."/>
            <person name="Ribeiro C.A."/>
            <person name="Nunes-Silva C.G."/>
            <person name="de Carvalho C.R."/>
            <person name="Soares C.M."/>
            <person name="de Menezes C.B."/>
            <person name="Matiolli C."/>
            <person name="Caffrey D."/>
            <person name="Araujo D.A."/>
            <person name="de Oliveira D.M."/>
            <person name="Golenbock D."/>
            <person name="Grisard E.C."/>
            <person name="Fantinatti-Garboggini F."/>
            <person name="de Carvalho F.M."/>
            <person name="Barcellos F.G."/>
            <person name="Prosdocimi F."/>
            <person name="May G."/>
            <person name="Azevedo Junior G.M."/>
            <person name="Guimaraes G.M."/>
            <person name="Goldman G.H."/>
            <person name="Padilha I.Q."/>
            <person name="Batista Jda S."/>
            <person name="Ferro J.A."/>
            <person name="Ribeiro J.M."/>
            <person name="Fietto J.L."/>
            <person name="Dabbas K.M."/>
            <person name="Cerdeira L."/>
            <person name="Agnez-Lima L.F."/>
            <person name="Brocchi M."/>
            <person name="de Carvalho M.O."/>
            <person name="Teixeira Mde M."/>
            <person name="Diniz Maia Mde M."/>
            <person name="Goldman M.H."/>
            <person name="Cruz Schneider M.P."/>
            <person name="Felipe M.S."/>
            <person name="Hungria M."/>
            <person name="Nicolas M.F."/>
            <person name="Pereira M."/>
            <person name="Montes M.A."/>
            <person name="Cantao M.E."/>
            <person name="Vincentz M."/>
            <person name="Rafael M.S."/>
            <person name="Silverman N."/>
            <person name="Stoco P.H."/>
            <person name="Souza R.C."/>
            <person name="Vicentini R."/>
            <person name="Gazzinelli R.T."/>
            <person name="Neves Rde O."/>
            <person name="Silva R."/>
            <person name="Astolfi-Filho S."/>
            <person name="Maciel T.E."/>
            <person name="Urmenyi T.P."/>
            <person name="Tadei W.P."/>
            <person name="Camargo E.P."/>
            <person name="de Vasconcelos A.T."/>
        </authorList>
    </citation>
    <scope>NUCLEOTIDE SEQUENCE</scope>
</reference>
<name>W5JSU6_ANODA</name>
<dbReference type="Proteomes" id="UP000000673">
    <property type="component" value="Unassembled WGS sequence"/>
</dbReference>
<evidence type="ECO:0000256" key="2">
    <source>
        <dbReference type="SAM" id="Phobius"/>
    </source>
</evidence>
<feature type="region of interest" description="Disordered" evidence="1">
    <location>
        <begin position="179"/>
        <end position="202"/>
    </location>
</feature>
<evidence type="ECO:0000313" key="5">
    <source>
        <dbReference type="Proteomes" id="UP000000673"/>
    </source>
</evidence>
<dbReference type="EnsemblMetazoa" id="ADAC002232-RA">
    <property type="protein sequence ID" value="ADAC002232-PA"/>
    <property type="gene ID" value="ADAC002232"/>
</dbReference>
<reference evidence="3 5" key="1">
    <citation type="journal article" date="2010" name="BMC Genomics">
        <title>Combination of measures distinguishes pre-miRNAs from other stem-loops in the genome of the newly sequenced Anopheles darlingi.</title>
        <authorList>
            <person name="Mendes N.D."/>
            <person name="Freitas A.T."/>
            <person name="Vasconcelos A.T."/>
            <person name="Sagot M.F."/>
        </authorList>
    </citation>
    <scope>NUCLEOTIDE SEQUENCE</scope>
</reference>
<dbReference type="AlphaFoldDB" id="W5JSU6"/>
<keyword evidence="2" id="KW-0472">Membrane</keyword>
<keyword evidence="5" id="KW-1185">Reference proteome</keyword>
<reference evidence="4" key="4">
    <citation type="submission" date="2015-06" db="UniProtKB">
        <authorList>
            <consortium name="EnsemblMetazoa"/>
        </authorList>
    </citation>
    <scope>IDENTIFICATION</scope>
</reference>
<protein>
    <submittedName>
        <fullName evidence="3 4">Uncharacterized protein</fullName>
    </submittedName>
</protein>
<feature type="transmembrane region" description="Helical" evidence="2">
    <location>
        <begin position="12"/>
        <end position="33"/>
    </location>
</feature>
<sequence length="202" mass="22891">MDKKISTARRRFVLILLHLHSYLLYLLSCPVYPVRPFRRRIEPTRVTQRTRAYVARMMPQTAQEAVSIVFVQVREVSETDTQTATSRDALSGVDDGRGGDWQGVYSKYTPHGRREEEEEALSTPGDQITIHWRPATGDPGGIAANVKNFLQKNAIVAPSFLATTTLDRRMLASRIRIRSHPPRPFGVTSGTCSRDRKRIIDD</sequence>
<dbReference type="EMBL" id="ADMH02000544">
    <property type="protein sequence ID" value="ETN65990.1"/>
    <property type="molecule type" value="Genomic_DNA"/>
</dbReference>
<reference evidence="3" key="2">
    <citation type="submission" date="2010-05" db="EMBL/GenBank/DDBJ databases">
        <authorList>
            <person name="Almeida L.G."/>
            <person name="Nicolas M.F."/>
            <person name="Souza R.C."/>
            <person name="Vasconcelos A.T.R."/>
        </authorList>
    </citation>
    <scope>NUCLEOTIDE SEQUENCE</scope>
</reference>
<dbReference type="VEuPathDB" id="VectorBase:ADAC002232"/>
<accession>W5JSU6</accession>
<keyword evidence="2" id="KW-0812">Transmembrane</keyword>
<proteinExistence type="predicted"/>
<evidence type="ECO:0000313" key="3">
    <source>
        <dbReference type="EMBL" id="ETN65990.1"/>
    </source>
</evidence>
<keyword evidence="2" id="KW-1133">Transmembrane helix</keyword>
<evidence type="ECO:0000313" key="4">
    <source>
        <dbReference type="EnsemblMetazoa" id="ADAC002232-PA"/>
    </source>
</evidence>
<gene>
    <name evidence="3" type="ORF">AND_002232</name>
</gene>
<organism evidence="3">
    <name type="scientific">Anopheles darlingi</name>
    <name type="common">Mosquito</name>
    <dbReference type="NCBI Taxonomy" id="43151"/>
    <lineage>
        <taxon>Eukaryota</taxon>
        <taxon>Metazoa</taxon>
        <taxon>Ecdysozoa</taxon>
        <taxon>Arthropoda</taxon>
        <taxon>Hexapoda</taxon>
        <taxon>Insecta</taxon>
        <taxon>Pterygota</taxon>
        <taxon>Neoptera</taxon>
        <taxon>Endopterygota</taxon>
        <taxon>Diptera</taxon>
        <taxon>Nematocera</taxon>
        <taxon>Culicoidea</taxon>
        <taxon>Culicidae</taxon>
        <taxon>Anophelinae</taxon>
        <taxon>Anopheles</taxon>
    </lineage>
</organism>
<evidence type="ECO:0000256" key="1">
    <source>
        <dbReference type="SAM" id="MobiDB-lite"/>
    </source>
</evidence>